<evidence type="ECO:0000256" key="2">
    <source>
        <dbReference type="HAMAP-Rule" id="MF_00791"/>
    </source>
</evidence>
<dbReference type="Proteomes" id="UP000243924">
    <property type="component" value="Chromosome I"/>
</dbReference>
<evidence type="ECO:0000256" key="3">
    <source>
        <dbReference type="SAM" id="MobiDB-lite"/>
    </source>
</evidence>
<evidence type="ECO:0000313" key="5">
    <source>
        <dbReference type="EMBL" id="SDT87412.1"/>
    </source>
</evidence>
<evidence type="ECO:0000313" key="6">
    <source>
        <dbReference type="Proteomes" id="UP000243924"/>
    </source>
</evidence>
<reference evidence="6" key="1">
    <citation type="submission" date="2016-10" db="EMBL/GenBank/DDBJ databases">
        <authorList>
            <person name="Varghese N."/>
            <person name="Submissions S."/>
        </authorList>
    </citation>
    <scope>NUCLEOTIDE SEQUENCE [LARGE SCALE GENOMIC DNA]</scope>
    <source>
        <strain evidence="6">CECT 8338</strain>
    </source>
</reference>
<dbReference type="PANTHER" id="PTHR47191">
    <property type="entry name" value="OS05G0170800 PROTEIN"/>
    <property type="match status" value="1"/>
</dbReference>
<gene>
    <name evidence="2" type="primary">apaG</name>
    <name evidence="5" type="ORF">SAMN05216210_0060</name>
</gene>
<organism evidence="5 6">
    <name type="scientific">Halopseudomonas salegens</name>
    <dbReference type="NCBI Taxonomy" id="1434072"/>
    <lineage>
        <taxon>Bacteria</taxon>
        <taxon>Pseudomonadati</taxon>
        <taxon>Pseudomonadota</taxon>
        <taxon>Gammaproteobacteria</taxon>
        <taxon>Pseudomonadales</taxon>
        <taxon>Pseudomonadaceae</taxon>
        <taxon>Halopseudomonas</taxon>
    </lineage>
</organism>
<accession>A0A1H2DX49</accession>
<dbReference type="AlphaFoldDB" id="A0A1H2DX49"/>
<dbReference type="RefSeq" id="WP_092383031.1">
    <property type="nucleotide sequence ID" value="NZ_LT629787.1"/>
</dbReference>
<dbReference type="HAMAP" id="MF_00791">
    <property type="entry name" value="ApaG"/>
    <property type="match status" value="1"/>
</dbReference>
<evidence type="ECO:0000259" key="4">
    <source>
        <dbReference type="PROSITE" id="PS51087"/>
    </source>
</evidence>
<dbReference type="OrthoDB" id="9795226at2"/>
<dbReference type="InterPro" id="IPR007474">
    <property type="entry name" value="ApaG_domain"/>
</dbReference>
<dbReference type="Gene3D" id="2.60.40.1470">
    <property type="entry name" value="ApaG domain"/>
    <property type="match status" value="1"/>
</dbReference>
<dbReference type="NCBIfam" id="NF003967">
    <property type="entry name" value="PRK05461.1"/>
    <property type="match status" value="1"/>
</dbReference>
<dbReference type="PANTHER" id="PTHR47191:SF2">
    <property type="entry name" value="OS05G0170800 PROTEIN"/>
    <property type="match status" value="1"/>
</dbReference>
<keyword evidence="6" id="KW-1185">Reference proteome</keyword>
<proteinExistence type="inferred from homology"/>
<feature type="domain" description="ApaG" evidence="4">
    <location>
        <begin position="3"/>
        <end position="127"/>
    </location>
</feature>
<dbReference type="SUPFAM" id="SSF110069">
    <property type="entry name" value="ApaG-like"/>
    <property type="match status" value="1"/>
</dbReference>
<dbReference type="InterPro" id="IPR036767">
    <property type="entry name" value="ApaG_sf"/>
</dbReference>
<dbReference type="InterPro" id="IPR023065">
    <property type="entry name" value="Uncharacterised_ApaG"/>
</dbReference>
<feature type="region of interest" description="Disordered" evidence="3">
    <location>
        <begin position="59"/>
        <end position="82"/>
    </location>
</feature>
<dbReference type="Pfam" id="PF04379">
    <property type="entry name" value="DUF525"/>
    <property type="match status" value="1"/>
</dbReference>
<protein>
    <recommendedName>
        <fullName evidence="1 2">Protein ApaG</fullName>
    </recommendedName>
</protein>
<name>A0A1H2DX49_9GAMM</name>
<sequence>MSQTLIDTIHIAVATRFLSEQSLPERNRYAFAYTITISNQGTHSAQLLDRQWLITDGNGKEEQVSGPGVVGEQPTIEPGNSHTYTSGCILETPIGTMQGSYGMLCADGRKFRAPIPLFRLTKPNALN</sequence>
<dbReference type="InterPro" id="IPR050718">
    <property type="entry name" value="ApaG-like"/>
</dbReference>
<dbReference type="PROSITE" id="PS51087">
    <property type="entry name" value="APAG"/>
    <property type="match status" value="1"/>
</dbReference>
<dbReference type="STRING" id="1434072.SAMN05216210_0060"/>
<evidence type="ECO:0000256" key="1">
    <source>
        <dbReference type="ARBA" id="ARBA00017693"/>
    </source>
</evidence>
<dbReference type="EMBL" id="LT629787">
    <property type="protein sequence ID" value="SDT87412.1"/>
    <property type="molecule type" value="Genomic_DNA"/>
</dbReference>